<gene>
    <name evidence="6" type="ORF">UBRO2_01358</name>
    <name evidence="5" type="ORF">UBRO_07238</name>
</gene>
<dbReference type="InterPro" id="IPR001138">
    <property type="entry name" value="Zn2Cys6_DnaBD"/>
</dbReference>
<dbReference type="EMBL" id="LT558135">
    <property type="protein sequence ID" value="SAM85874.1"/>
    <property type="molecule type" value="Genomic_DNA"/>
</dbReference>
<proteinExistence type="predicted"/>
<dbReference type="Proteomes" id="UP000658997">
    <property type="component" value="Unassembled WGS sequence"/>
</dbReference>
<name>A0A1K0GCU4_9BASI</name>
<sequence length="967" mass="106182">MNGWLAEAARDATAGSCSTPASPWPSHQPLPKRTKVSCFPCRTRKSKCDHARPCSSCVLRGTASQCADPNAAAPTAKSSAAASAAAVAAGSGSGTVTPTAMAQSRSLPVSISMPSLADTGLDSESRLNGGSQSKRRRTEAVPYSSRSHSSSLTAAVGNPDHEISQEVHRIRQTLSRLEELLHRRPPPPASSSSSPSSSTSTTHEYNLDPTQDLPCESDPPCLESRTRWHHLRTLLPPLIDTHLMMHYLFVEADWLMTCVEAPRFVARWKHAYTTESIAQVFAVQVLTLVACSALFLSDNRKRTIQFAVPIRSLHTKLIKEAISMVDSMPALHSASSEAERCDMIQLMLNISFYFRCLGKNALMARYTERAVSCSMRAEFDNELRPSWLGLSEHQVERRRLLMMETAMSAKWLAFHCRKEKAHLPVLSFNLGQAHMRHVGQLPPLSAWPQSDQFVARIVAAQSQKPLQDGPQGTARFFASRTKSDFERHLVRTYHRISCSISNELPSIVQLSSKTEAKLLNPESLAKVTKEEMREMARSTRSILARLEEWHTTLLPRVGVGFDRILNAEVTSADPVKGKEMATVLMLNHANFYMTSILCRAWLLLSDRLQSLHDAAKEEASEYDHPSTMVNQNFLAHLKQRSMDHVQQTHAAWLPSTFLAEMEAAALENVQRCIRSIPLIRKLQAQSSSHFYAGWTCQACLQAAVNLSIPLIRSHRRQSHGFRETLFAGVGTDVLRRDMITIFGAVSQLSDHIAARRTARVMNKAMPSTGIDPAPSASQTIKGFTRWGGEEEIEDAWEMEELQMQQQQEGAGQMQNAAEGLALLSAASASASSATGPNSNASHTSSVGMAWDANTARASNRSASNLNWHSHLVPFNREPYPPTCTAAGVADEPTKSEPMWWEVRLPSSFQEMPTSAAAAGVRSVTSGAGTGQIPMSDSQLLDELLNFDPSFWQFVLDGSPNGAAAASA</sequence>
<dbReference type="CDD" id="cd12148">
    <property type="entry name" value="fungal_TF_MHR"/>
    <property type="match status" value="1"/>
</dbReference>
<dbReference type="CDD" id="cd00067">
    <property type="entry name" value="GAL4"/>
    <property type="match status" value="1"/>
</dbReference>
<dbReference type="GO" id="GO:0005634">
    <property type="term" value="C:nucleus"/>
    <property type="evidence" value="ECO:0007669"/>
    <property type="project" value="UniProtKB-SubCell"/>
</dbReference>
<dbReference type="GO" id="GO:0008270">
    <property type="term" value="F:zinc ion binding"/>
    <property type="evidence" value="ECO:0007669"/>
    <property type="project" value="InterPro"/>
</dbReference>
<accession>A0A1K0GCU4</accession>
<reference evidence="7" key="1">
    <citation type="submission" date="2016-04" db="EMBL/GenBank/DDBJ databases">
        <authorList>
            <person name="Guldener U."/>
            <person name="Guldener U."/>
        </authorList>
    </citation>
    <scope>NUCLEOTIDE SEQUENCE [LARGE SCALE GENOMIC DNA]</scope>
    <source>
        <strain evidence="7">UB2112</strain>
    </source>
</reference>
<dbReference type="PROSITE" id="PS00463">
    <property type="entry name" value="ZN2_CY6_FUNGAL_1"/>
    <property type="match status" value="1"/>
</dbReference>
<reference evidence="6" key="3">
    <citation type="submission" date="2018-08" db="EMBL/GenBank/DDBJ databases">
        <authorList>
            <person name="Guldener U."/>
        </authorList>
    </citation>
    <scope>NUCLEOTIDE SEQUENCE</scope>
    <source>
        <strain evidence="6">UB2</strain>
    </source>
</reference>
<dbReference type="InterPro" id="IPR036864">
    <property type="entry name" value="Zn2-C6_fun-type_DNA-bd_sf"/>
</dbReference>
<dbReference type="SMART" id="SM00066">
    <property type="entry name" value="GAL4"/>
    <property type="match status" value="1"/>
</dbReference>
<feature type="compositionally biased region" description="Low complexity" evidence="3">
    <location>
        <begin position="190"/>
        <end position="202"/>
    </location>
</feature>
<dbReference type="OrthoDB" id="6780543at2759"/>
<dbReference type="AlphaFoldDB" id="A0A1K0GCU4"/>
<evidence type="ECO:0000259" key="4">
    <source>
        <dbReference type="PROSITE" id="PS50048"/>
    </source>
</evidence>
<evidence type="ECO:0000256" key="1">
    <source>
        <dbReference type="ARBA" id="ARBA00004123"/>
    </source>
</evidence>
<evidence type="ECO:0000313" key="6">
    <source>
        <dbReference type="EMBL" id="SYW76287.1"/>
    </source>
</evidence>
<dbReference type="SUPFAM" id="SSF57701">
    <property type="entry name" value="Zn2/Cys6 DNA-binding domain"/>
    <property type="match status" value="1"/>
</dbReference>
<feature type="region of interest" description="Disordered" evidence="3">
    <location>
        <begin position="1"/>
        <end position="31"/>
    </location>
</feature>
<dbReference type="Pfam" id="PF00172">
    <property type="entry name" value="Zn_clus"/>
    <property type="match status" value="1"/>
</dbReference>
<evidence type="ECO:0000256" key="3">
    <source>
        <dbReference type="SAM" id="MobiDB-lite"/>
    </source>
</evidence>
<evidence type="ECO:0000313" key="7">
    <source>
        <dbReference type="Proteomes" id="UP000179920"/>
    </source>
</evidence>
<dbReference type="GO" id="GO:0000981">
    <property type="term" value="F:DNA-binding transcription factor activity, RNA polymerase II-specific"/>
    <property type="evidence" value="ECO:0007669"/>
    <property type="project" value="InterPro"/>
</dbReference>
<feature type="domain" description="Zn(2)-C6 fungal-type" evidence="4">
    <location>
        <begin position="37"/>
        <end position="66"/>
    </location>
</feature>
<dbReference type="PROSITE" id="PS50048">
    <property type="entry name" value="ZN2_CY6_FUNGAL_2"/>
    <property type="match status" value="1"/>
</dbReference>
<keyword evidence="2" id="KW-0539">Nucleus</keyword>
<dbReference type="Proteomes" id="UP000179920">
    <property type="component" value="Chromosome XIX"/>
</dbReference>
<comment type="subcellular location">
    <subcellularLocation>
        <location evidence="1">Nucleus</location>
    </subcellularLocation>
</comment>
<organism evidence="5 7">
    <name type="scientific">Ustilago bromivora</name>
    <dbReference type="NCBI Taxonomy" id="307758"/>
    <lineage>
        <taxon>Eukaryota</taxon>
        <taxon>Fungi</taxon>
        <taxon>Dikarya</taxon>
        <taxon>Basidiomycota</taxon>
        <taxon>Ustilaginomycotina</taxon>
        <taxon>Ustilaginomycetes</taxon>
        <taxon>Ustilaginales</taxon>
        <taxon>Ustilaginaceae</taxon>
        <taxon>Ustilago</taxon>
    </lineage>
</organism>
<reference evidence="5" key="2">
    <citation type="submission" date="2016-04" db="EMBL/GenBank/DDBJ databases">
        <authorList>
            <person name="Evans L.H."/>
            <person name="Alamgir A."/>
            <person name="Owens N."/>
            <person name="Weber N.D."/>
            <person name="Virtaneva K."/>
            <person name="Barbian K."/>
            <person name="Babar A."/>
            <person name="Rosenke K."/>
        </authorList>
    </citation>
    <scope>NUCLEOTIDE SEQUENCE</scope>
    <source>
        <strain evidence="5">UB2112</strain>
    </source>
</reference>
<feature type="region of interest" description="Disordered" evidence="3">
    <location>
        <begin position="113"/>
        <end position="167"/>
    </location>
</feature>
<feature type="region of interest" description="Disordered" evidence="3">
    <location>
        <begin position="182"/>
        <end position="218"/>
    </location>
</feature>
<dbReference type="EMBL" id="ULHB01000017">
    <property type="protein sequence ID" value="SYW76287.1"/>
    <property type="molecule type" value="Genomic_DNA"/>
</dbReference>
<dbReference type="Gene3D" id="4.10.240.10">
    <property type="entry name" value="Zn(2)-C6 fungal-type DNA-binding domain"/>
    <property type="match status" value="1"/>
</dbReference>
<keyword evidence="8" id="KW-1185">Reference proteome</keyword>
<dbReference type="InterPro" id="IPR050613">
    <property type="entry name" value="Sec_Metabolite_Reg"/>
</dbReference>
<evidence type="ECO:0000313" key="5">
    <source>
        <dbReference type="EMBL" id="SAM85874.1"/>
    </source>
</evidence>
<evidence type="ECO:0000313" key="8">
    <source>
        <dbReference type="Proteomes" id="UP000658997"/>
    </source>
</evidence>
<dbReference type="PANTHER" id="PTHR31001">
    <property type="entry name" value="UNCHARACTERIZED TRANSCRIPTIONAL REGULATORY PROTEIN"/>
    <property type="match status" value="1"/>
</dbReference>
<dbReference type="PANTHER" id="PTHR31001:SF89">
    <property type="entry name" value="ZN(2)-C6 FUNGAL-TYPE DOMAIN-CONTAINING PROTEIN"/>
    <property type="match status" value="1"/>
</dbReference>
<evidence type="ECO:0000256" key="2">
    <source>
        <dbReference type="ARBA" id="ARBA00023242"/>
    </source>
</evidence>
<protein>
    <recommendedName>
        <fullName evidence="4">Zn(2)-C6 fungal-type domain-containing protein</fullName>
    </recommendedName>
</protein>